<feature type="active site" description="Charge relay system" evidence="5">
    <location>
        <position position="234"/>
    </location>
</feature>
<organism evidence="7">
    <name type="scientific">candidate division WOR-3 bacterium</name>
    <dbReference type="NCBI Taxonomy" id="2052148"/>
    <lineage>
        <taxon>Bacteria</taxon>
        <taxon>Bacteria division WOR-3</taxon>
    </lineage>
</organism>
<dbReference type="GO" id="GO:0006508">
    <property type="term" value="P:proteolysis"/>
    <property type="evidence" value="ECO:0007669"/>
    <property type="project" value="UniProtKB-KW"/>
</dbReference>
<evidence type="ECO:0000256" key="4">
    <source>
        <dbReference type="ARBA" id="ARBA00022825"/>
    </source>
</evidence>
<evidence type="ECO:0000256" key="3">
    <source>
        <dbReference type="ARBA" id="ARBA00022801"/>
    </source>
</evidence>
<feature type="active site" description="Charge relay system" evidence="5">
    <location>
        <position position="415"/>
    </location>
</feature>
<accession>A0A7C4CEE3</accession>
<dbReference type="EMBL" id="DSUT01000154">
    <property type="protein sequence ID" value="HGK28749.1"/>
    <property type="molecule type" value="Genomic_DNA"/>
</dbReference>
<feature type="active site" description="Charge relay system" evidence="5">
    <location>
        <position position="185"/>
    </location>
</feature>
<dbReference type="InterPro" id="IPR036852">
    <property type="entry name" value="Peptidase_S8/S53_dom_sf"/>
</dbReference>
<dbReference type="AlphaFoldDB" id="A0A7C4CEE3"/>
<dbReference type="InterPro" id="IPR023828">
    <property type="entry name" value="Peptidase_S8_Ser-AS"/>
</dbReference>
<keyword evidence="2 5" id="KW-0645">Protease</keyword>
<dbReference type="PANTHER" id="PTHR43399:SF4">
    <property type="entry name" value="CELL WALL-ASSOCIATED PROTEASE"/>
    <property type="match status" value="1"/>
</dbReference>
<proteinExistence type="inferred from homology"/>
<dbReference type="PROSITE" id="PS00138">
    <property type="entry name" value="SUBTILASE_SER"/>
    <property type="match status" value="1"/>
</dbReference>
<dbReference type="Gene3D" id="3.40.50.200">
    <property type="entry name" value="Peptidase S8/S53 domain"/>
    <property type="match status" value="1"/>
</dbReference>
<sequence length="707" mass="75498">MRLSAPVTPATRSRLSRAGMPVVGYIAYQTLICRATRRIQGGLAAVPDAVQAVRFRPEYKLAPELYSSLASRDSGLDLRRELVATVWPGEDAAAVAAACAGAGAEVDFQSNGTIGIRASARAALEIARLEAVAWIQERGRCEPFNADVQWVVQTGWRPEPPDPESGRRAWTNGVRGQSIVLGLIDMGISVKHDMFSDPALPLTGPGVFPEHRKIAAYKLYRTAAFGDAPAAGYHGTAVAGTLAGSDDPVGGSSPLDGVAPDARIYFVDNGTASGYYVYYDEMTELLDSVRYSLGMTEPVRQVSGSFGSLDGLGYYRLAEATTDAVCWEEKELMVTWAAGNAGGIRYRLGHPSCAKNILTVGATGNGVASNEVYPASSRGPTRDARIKPNVMTPGQNVLTAYGRDTAAYSLRSGTSLSAPAAAAALGLARQYFREGRYPDGRPDSSRSLPRLSAAFYRALAIAAADADVGTAVIPNEAVGWGRLNLSRVLHFPGDSVALTFADERHGLGTGMFDEFSLELDRRSPLRVVLAWTDTAAAVEAAITIVNDLNLELVSPDRNCYRGNQLYAGQSMANPTGWDERNVEEVCQLDHPLPGRWLIRVYGRNIYTIRQPYALVVTGGIAGLPPPGIADSNNRMDRAGPAAPGSRPLVPPGATLRVFGADGRLRTTVVNPSSTAQRPTLTELGSGTWFYRIETRGSSTGGKFVVVR</sequence>
<dbReference type="InterPro" id="IPR022398">
    <property type="entry name" value="Peptidase_S8_His-AS"/>
</dbReference>
<comment type="caution">
    <text evidence="7">The sequence shown here is derived from an EMBL/GenBank/DDBJ whole genome shotgun (WGS) entry which is preliminary data.</text>
</comment>
<evidence type="ECO:0000259" key="6">
    <source>
        <dbReference type="Pfam" id="PF00082"/>
    </source>
</evidence>
<feature type="domain" description="Peptidase S8/S53" evidence="6">
    <location>
        <begin position="176"/>
        <end position="481"/>
    </location>
</feature>
<evidence type="ECO:0000256" key="2">
    <source>
        <dbReference type="ARBA" id="ARBA00022670"/>
    </source>
</evidence>
<evidence type="ECO:0000256" key="1">
    <source>
        <dbReference type="ARBA" id="ARBA00011073"/>
    </source>
</evidence>
<evidence type="ECO:0000256" key="5">
    <source>
        <dbReference type="PROSITE-ProRule" id="PRU01240"/>
    </source>
</evidence>
<protein>
    <recommendedName>
        <fullName evidence="6">Peptidase S8/S53 domain-containing protein</fullName>
    </recommendedName>
</protein>
<dbReference type="Gene3D" id="2.60.120.380">
    <property type="match status" value="1"/>
</dbReference>
<keyword evidence="3 5" id="KW-0378">Hydrolase</keyword>
<dbReference type="PANTHER" id="PTHR43399">
    <property type="entry name" value="SUBTILISIN-RELATED"/>
    <property type="match status" value="1"/>
</dbReference>
<gene>
    <name evidence="7" type="ORF">ENS41_07325</name>
</gene>
<dbReference type="PROSITE" id="PS51892">
    <property type="entry name" value="SUBTILASE"/>
    <property type="match status" value="1"/>
</dbReference>
<dbReference type="Pfam" id="PF00082">
    <property type="entry name" value="Peptidase_S8"/>
    <property type="match status" value="1"/>
</dbReference>
<dbReference type="InterPro" id="IPR015500">
    <property type="entry name" value="Peptidase_S8_subtilisin-rel"/>
</dbReference>
<evidence type="ECO:0000313" key="7">
    <source>
        <dbReference type="EMBL" id="HGK28749.1"/>
    </source>
</evidence>
<dbReference type="PRINTS" id="PR00723">
    <property type="entry name" value="SUBTILISIN"/>
</dbReference>
<name>A0A7C4CEE3_UNCW3</name>
<dbReference type="PROSITE" id="PS00137">
    <property type="entry name" value="SUBTILASE_HIS"/>
    <property type="match status" value="1"/>
</dbReference>
<dbReference type="InterPro" id="IPR000209">
    <property type="entry name" value="Peptidase_S8/S53_dom"/>
</dbReference>
<keyword evidence="4 5" id="KW-0720">Serine protease</keyword>
<dbReference type="GO" id="GO:0004252">
    <property type="term" value="F:serine-type endopeptidase activity"/>
    <property type="evidence" value="ECO:0007669"/>
    <property type="project" value="UniProtKB-UniRule"/>
</dbReference>
<dbReference type="SUPFAM" id="SSF52743">
    <property type="entry name" value="Subtilisin-like"/>
    <property type="match status" value="1"/>
</dbReference>
<comment type="similarity">
    <text evidence="1 5">Belongs to the peptidase S8 family.</text>
</comment>
<dbReference type="InterPro" id="IPR051048">
    <property type="entry name" value="Peptidase_S8/S53_subtilisin"/>
</dbReference>
<reference evidence="7" key="1">
    <citation type="journal article" date="2020" name="mSystems">
        <title>Genome- and Community-Level Interaction Insights into Carbon Utilization and Element Cycling Functions of Hydrothermarchaeota in Hydrothermal Sediment.</title>
        <authorList>
            <person name="Zhou Z."/>
            <person name="Liu Y."/>
            <person name="Xu W."/>
            <person name="Pan J."/>
            <person name="Luo Z.H."/>
            <person name="Li M."/>
        </authorList>
    </citation>
    <scope>NUCLEOTIDE SEQUENCE [LARGE SCALE GENOMIC DNA]</scope>
    <source>
        <strain evidence="7">SpSt-488</strain>
    </source>
</reference>